<accession>A0ACC2DG66</accession>
<comment type="caution">
    <text evidence="1">The sequence shown here is derived from an EMBL/GenBank/DDBJ whole genome shotgun (WGS) entry which is preliminary data.</text>
</comment>
<name>A0ACC2DG66_DIPCM</name>
<protein>
    <submittedName>
        <fullName evidence="1">Uncharacterized protein</fullName>
    </submittedName>
</protein>
<sequence>MTICPKNQIYKANSYAYNSNFNQITACAINKCGENASHSDDKPTNVSSETVGSLIVFGAATSMSHCFSSLFAFKEKSVDAVDEGYKLVQEDTTETLRKNLPADLDVLGSHEAEISMREKNPASNYASQKPARTNESRSLSCRHSNPTAKDVANRNSTICRKLFNSPCQEDIENFFAASEQQQQKQLSARYNFDFVNGVPLQGRYEWVSLQRT</sequence>
<evidence type="ECO:0000313" key="2">
    <source>
        <dbReference type="Proteomes" id="UP001162992"/>
    </source>
</evidence>
<dbReference type="Proteomes" id="UP001162992">
    <property type="component" value="Chromosome 6"/>
</dbReference>
<keyword evidence="2" id="KW-1185">Reference proteome</keyword>
<proteinExistence type="predicted"/>
<organism evidence="1 2">
    <name type="scientific">Diphasiastrum complanatum</name>
    <name type="common">Issler's clubmoss</name>
    <name type="synonym">Lycopodium complanatum</name>
    <dbReference type="NCBI Taxonomy" id="34168"/>
    <lineage>
        <taxon>Eukaryota</taxon>
        <taxon>Viridiplantae</taxon>
        <taxon>Streptophyta</taxon>
        <taxon>Embryophyta</taxon>
        <taxon>Tracheophyta</taxon>
        <taxon>Lycopodiopsida</taxon>
        <taxon>Lycopodiales</taxon>
        <taxon>Lycopodiaceae</taxon>
        <taxon>Lycopodioideae</taxon>
        <taxon>Diphasiastrum</taxon>
    </lineage>
</organism>
<dbReference type="EMBL" id="CM055097">
    <property type="protein sequence ID" value="KAJ7553249.1"/>
    <property type="molecule type" value="Genomic_DNA"/>
</dbReference>
<gene>
    <name evidence="1" type="ORF">O6H91_06G089700</name>
</gene>
<reference evidence="2" key="1">
    <citation type="journal article" date="2024" name="Proc. Natl. Acad. Sci. U.S.A.">
        <title>Extraordinary preservation of gene collinearity over three hundred million years revealed in homosporous lycophytes.</title>
        <authorList>
            <person name="Li C."/>
            <person name="Wickell D."/>
            <person name="Kuo L.Y."/>
            <person name="Chen X."/>
            <person name="Nie B."/>
            <person name="Liao X."/>
            <person name="Peng D."/>
            <person name="Ji J."/>
            <person name="Jenkins J."/>
            <person name="Williams M."/>
            <person name="Shu S."/>
            <person name="Plott C."/>
            <person name="Barry K."/>
            <person name="Rajasekar S."/>
            <person name="Grimwood J."/>
            <person name="Han X."/>
            <person name="Sun S."/>
            <person name="Hou Z."/>
            <person name="He W."/>
            <person name="Dai G."/>
            <person name="Sun C."/>
            <person name="Schmutz J."/>
            <person name="Leebens-Mack J.H."/>
            <person name="Li F.W."/>
            <person name="Wang L."/>
        </authorList>
    </citation>
    <scope>NUCLEOTIDE SEQUENCE [LARGE SCALE GENOMIC DNA]</scope>
    <source>
        <strain evidence="2">cv. PW_Plant_1</strain>
    </source>
</reference>
<evidence type="ECO:0000313" key="1">
    <source>
        <dbReference type="EMBL" id="KAJ7553249.1"/>
    </source>
</evidence>